<proteinExistence type="predicted"/>
<dbReference type="AlphaFoldDB" id="A0A2M8KD56"/>
<dbReference type="EMBL" id="PFDW01000076">
    <property type="protein sequence ID" value="PJE57836.1"/>
    <property type="molecule type" value="Genomic_DNA"/>
</dbReference>
<dbReference type="PANTHER" id="PTHR39966:SF3">
    <property type="entry name" value="DUF438 DOMAIN-CONTAINING PROTEIN"/>
    <property type="match status" value="1"/>
</dbReference>
<dbReference type="InterPro" id="IPR007380">
    <property type="entry name" value="DUF438"/>
</dbReference>
<dbReference type="Proteomes" id="UP000231450">
    <property type="component" value="Unassembled WGS sequence"/>
</dbReference>
<dbReference type="Pfam" id="PF04282">
    <property type="entry name" value="DUF438"/>
    <property type="match status" value="1"/>
</dbReference>
<sequence>MSKHVESLRAIFKKIASGENPQDLKEEIKSILREIPPAEFGEAENALLEDGLAPENLRHLCTAHIEIMDEQNQSSKPPVGHLVRTFMDEHDEILHFLDLLETINQKIQKAETKGDIAEEDKRALIDISSKLEGAEPHHKREEEVLFPAMEENGVYGPPEMMRIEHVDLRVNKQALLEVANKLEEMDFKNFKDESQKYAEFIIFNLRDHIFKENNILYPTALEALTDEAIWQDLKNKCDEIGYCSFTKSH</sequence>
<dbReference type="GO" id="GO:0005886">
    <property type="term" value="C:plasma membrane"/>
    <property type="evidence" value="ECO:0007669"/>
    <property type="project" value="TreeGrafter"/>
</dbReference>
<evidence type="ECO:0000259" key="1">
    <source>
        <dbReference type="Pfam" id="PF01814"/>
    </source>
</evidence>
<evidence type="ECO:0000313" key="3">
    <source>
        <dbReference type="EMBL" id="PJE57836.1"/>
    </source>
</evidence>
<protein>
    <submittedName>
        <fullName evidence="3">DUF438 domain-containing protein</fullName>
    </submittedName>
</protein>
<evidence type="ECO:0000259" key="2">
    <source>
        <dbReference type="Pfam" id="PF04282"/>
    </source>
</evidence>
<feature type="domain" description="DUF438" evidence="2">
    <location>
        <begin position="8"/>
        <end position="70"/>
    </location>
</feature>
<feature type="domain" description="Hemerythrin-like" evidence="1">
    <location>
        <begin position="81"/>
        <end position="220"/>
    </location>
</feature>
<dbReference type="PANTHER" id="PTHR39966">
    <property type="entry name" value="BLL2471 PROTEIN-RELATED"/>
    <property type="match status" value="1"/>
</dbReference>
<evidence type="ECO:0000313" key="4">
    <source>
        <dbReference type="Proteomes" id="UP000231450"/>
    </source>
</evidence>
<organism evidence="3 4">
    <name type="scientific">Candidatus Portnoybacteria bacterium CG10_big_fil_rev_8_21_14_0_10_36_7</name>
    <dbReference type="NCBI Taxonomy" id="1974812"/>
    <lineage>
        <taxon>Bacteria</taxon>
        <taxon>Candidatus Portnoyibacteriota</taxon>
    </lineage>
</organism>
<reference evidence="4" key="1">
    <citation type="submission" date="2017-09" db="EMBL/GenBank/DDBJ databases">
        <title>Depth-based differentiation of microbial function through sediment-hosted aquifers and enrichment of novel symbionts in the deep terrestrial subsurface.</title>
        <authorList>
            <person name="Probst A.J."/>
            <person name="Ladd B."/>
            <person name="Jarett J.K."/>
            <person name="Geller-Mcgrath D.E."/>
            <person name="Sieber C.M.K."/>
            <person name="Emerson J.B."/>
            <person name="Anantharaman K."/>
            <person name="Thomas B.C."/>
            <person name="Malmstrom R."/>
            <person name="Stieglmeier M."/>
            <person name="Klingl A."/>
            <person name="Woyke T."/>
            <person name="Ryan C.M."/>
            <person name="Banfield J.F."/>
        </authorList>
    </citation>
    <scope>NUCLEOTIDE SEQUENCE [LARGE SCALE GENOMIC DNA]</scope>
</reference>
<comment type="caution">
    <text evidence="3">The sequence shown here is derived from an EMBL/GenBank/DDBJ whole genome shotgun (WGS) entry which is preliminary data.</text>
</comment>
<name>A0A2M8KD56_9BACT</name>
<accession>A0A2M8KD56</accession>
<gene>
    <name evidence="3" type="ORF">COU81_03905</name>
</gene>
<dbReference type="Pfam" id="PF01814">
    <property type="entry name" value="Hemerythrin"/>
    <property type="match status" value="1"/>
</dbReference>
<dbReference type="Gene3D" id="1.20.120.520">
    <property type="entry name" value="nmb1532 protein domain like"/>
    <property type="match status" value="1"/>
</dbReference>
<dbReference type="InterPro" id="IPR012312">
    <property type="entry name" value="Hemerythrin-like"/>
</dbReference>